<evidence type="ECO:0000313" key="12">
    <source>
        <dbReference type="EMBL" id="AZI33325.1"/>
    </source>
</evidence>
<keyword evidence="3 8" id="KW-1134">Transmembrane beta strand</keyword>
<dbReference type="PROSITE" id="PS52016">
    <property type="entry name" value="TONB_DEPENDENT_REC_3"/>
    <property type="match status" value="1"/>
</dbReference>
<evidence type="ECO:0000256" key="2">
    <source>
        <dbReference type="ARBA" id="ARBA00022448"/>
    </source>
</evidence>
<keyword evidence="13" id="KW-1185">Reference proteome</keyword>
<sequence length="965" mass="105089">MNVKLKILSVGVAFFVTQNLSAQQDSAKVQDIDEVIVVGYGVQKKSEVTAAISQVKGSEIANLNTPTFEAQLAGRASGVQVTTNSGILGDAPRIRIRGVNTISSGASPLYVVDGIPIFSGDTGGGYTGSNALSDINPNDIESMEILKDGAATAIYGSRAANGVVLITTKKGKNGKFVFNYNNMMSFATPVKYFDLLHTPDFLAISAEKTVAAGLAPDYWANGSEFDTDWQKAITRSTLQQDHYISFGGGTAKGKYFFSLGYANQEGIIVGNSMDRFTVRANADQKLTDWLEIGGSMSAARTRYDGLNNGQSSLSGAMYNALRQLPNTPIYDPSTPTGYNIYTQGTVSVVGPWDNNSFIANNITNIAYVLNNNINNSKLTRFIGDVYTNVKVTDWLTYRFQGSADNSITDGRLYWNKIHGDGFSSNGVVEGNNLNMLRWNIQNMLTANKAFGQHSLNLTLVQEYLEQKSDYIVAGGSGLPDDYFGQGGPISNSMTVQTSGGSVNGNSLSSYLGRFNYNFAKKYFVQASLRTDGLSKLPYANRWGTFPGVSVGWTVSNENFMQSINSTVSDFKLRASYAKVGNTDIGNYPFMSLYGNARYGNNTGLALVQGGNPDLRWETSIKYDYGVDIGLFNNRITINADYFINDQNDIILDRPTDPLVGIPNNFIRQNIGAATNKGFELGLNADVIKRQDFNWSIGGNVSFVQNEVKALIDDKDILFNIDSKRQQVGIIRVGESIRSLYGFEYWGVNTANGNPVYYKADGSLVEQNANTGAYTVFNAATPGVVGAASNLISDDKKILGNTLPKYFGAFNTTVRYKNFDLGALVRFSGGNKILNLTRRDLLGMDFTNNSTEILGRWQSAANPGDGWTPRVIAGKSNYINFDGVATSRFVEDGSFVKIDNISLGYTLPKDLISELGLSGFRIFTTLQNAFTFTKYKGIDPEMEVNGVDFNAAPRQRTVSVGLNASF</sequence>
<dbReference type="Gene3D" id="2.170.130.10">
    <property type="entry name" value="TonB-dependent receptor, plug domain"/>
    <property type="match status" value="1"/>
</dbReference>
<dbReference type="InterPro" id="IPR037066">
    <property type="entry name" value="Plug_dom_sf"/>
</dbReference>
<accession>A0A3G8XIL5</accession>
<keyword evidence="7 8" id="KW-0998">Cell outer membrane</keyword>
<gene>
    <name evidence="12" type="ORF">EIB73_09085</name>
</gene>
<evidence type="ECO:0000256" key="9">
    <source>
        <dbReference type="RuleBase" id="RU003357"/>
    </source>
</evidence>
<dbReference type="GO" id="GO:0009279">
    <property type="term" value="C:cell outer membrane"/>
    <property type="evidence" value="ECO:0007669"/>
    <property type="project" value="UniProtKB-SubCell"/>
</dbReference>
<dbReference type="Proteomes" id="UP000270185">
    <property type="component" value="Chromosome"/>
</dbReference>
<protein>
    <submittedName>
        <fullName evidence="12">SusC/RagA family TonB-linked outer membrane protein</fullName>
    </submittedName>
</protein>
<evidence type="ECO:0000259" key="10">
    <source>
        <dbReference type="Pfam" id="PF00593"/>
    </source>
</evidence>
<dbReference type="Pfam" id="PF07715">
    <property type="entry name" value="Plug"/>
    <property type="match status" value="1"/>
</dbReference>
<keyword evidence="4 8" id="KW-0812">Transmembrane</keyword>
<feature type="domain" description="TonB-dependent receptor-like beta-barrel" evidence="10">
    <location>
        <begin position="350"/>
        <end position="779"/>
    </location>
</feature>
<dbReference type="InterPro" id="IPR000531">
    <property type="entry name" value="Beta-barrel_TonB"/>
</dbReference>
<evidence type="ECO:0000256" key="4">
    <source>
        <dbReference type="ARBA" id="ARBA00022692"/>
    </source>
</evidence>
<evidence type="ECO:0000256" key="8">
    <source>
        <dbReference type="PROSITE-ProRule" id="PRU01360"/>
    </source>
</evidence>
<dbReference type="OrthoDB" id="9768177at2"/>
<keyword evidence="5 9" id="KW-0798">TonB box</keyword>
<dbReference type="AlphaFoldDB" id="A0A3G8XIL5"/>
<feature type="domain" description="TonB-dependent receptor plug" evidence="11">
    <location>
        <begin position="45"/>
        <end position="163"/>
    </location>
</feature>
<keyword evidence="6 8" id="KW-0472">Membrane</keyword>
<dbReference type="Gene3D" id="2.40.170.20">
    <property type="entry name" value="TonB-dependent receptor, beta-barrel domain"/>
    <property type="match status" value="1"/>
</dbReference>
<keyword evidence="2 8" id="KW-0813">Transport</keyword>
<dbReference type="NCBIfam" id="TIGR04057">
    <property type="entry name" value="SusC_RagA_signa"/>
    <property type="match status" value="1"/>
</dbReference>
<evidence type="ECO:0000256" key="7">
    <source>
        <dbReference type="ARBA" id="ARBA00023237"/>
    </source>
</evidence>
<dbReference type="InterPro" id="IPR012910">
    <property type="entry name" value="Plug_dom"/>
</dbReference>
<organism evidence="12 13">
    <name type="scientific">Kaistella carnis</name>
    <dbReference type="NCBI Taxonomy" id="1241979"/>
    <lineage>
        <taxon>Bacteria</taxon>
        <taxon>Pseudomonadati</taxon>
        <taxon>Bacteroidota</taxon>
        <taxon>Flavobacteriia</taxon>
        <taxon>Flavobacteriales</taxon>
        <taxon>Weeksellaceae</taxon>
        <taxon>Chryseobacterium group</taxon>
        <taxon>Kaistella</taxon>
    </lineage>
</organism>
<evidence type="ECO:0000259" key="11">
    <source>
        <dbReference type="Pfam" id="PF07715"/>
    </source>
</evidence>
<proteinExistence type="inferred from homology"/>
<dbReference type="InterPro" id="IPR023996">
    <property type="entry name" value="TonB-dep_OMP_SusC/RagA"/>
</dbReference>
<evidence type="ECO:0000256" key="3">
    <source>
        <dbReference type="ARBA" id="ARBA00022452"/>
    </source>
</evidence>
<comment type="subcellular location">
    <subcellularLocation>
        <location evidence="1 8">Cell outer membrane</location>
        <topology evidence="1 8">Multi-pass membrane protein</topology>
    </subcellularLocation>
</comment>
<dbReference type="NCBIfam" id="TIGR04056">
    <property type="entry name" value="OMP_RagA_SusC"/>
    <property type="match status" value="1"/>
</dbReference>
<evidence type="ECO:0000256" key="6">
    <source>
        <dbReference type="ARBA" id="ARBA00023136"/>
    </source>
</evidence>
<evidence type="ECO:0000313" key="13">
    <source>
        <dbReference type="Proteomes" id="UP000270185"/>
    </source>
</evidence>
<name>A0A3G8XIL5_9FLAO</name>
<dbReference type="EMBL" id="CP034159">
    <property type="protein sequence ID" value="AZI33325.1"/>
    <property type="molecule type" value="Genomic_DNA"/>
</dbReference>
<evidence type="ECO:0000256" key="1">
    <source>
        <dbReference type="ARBA" id="ARBA00004571"/>
    </source>
</evidence>
<reference evidence="13" key="1">
    <citation type="submission" date="2018-11" db="EMBL/GenBank/DDBJ databases">
        <title>Proposal to divide the Flavobacteriaceae and reorganize its genera based on Amino Acid Identity values calculated from whole genome sequences.</title>
        <authorList>
            <person name="Nicholson A.C."/>
            <person name="Gulvik C.A."/>
            <person name="Whitney A.M."/>
            <person name="Humrighouse B.W."/>
            <person name="Bell M."/>
            <person name="Holmes B."/>
            <person name="Steigerwalt A.G."/>
            <person name="Villarma A."/>
            <person name="Sheth M."/>
            <person name="Batra D."/>
            <person name="Pryor J."/>
            <person name="Bernardet J.-F."/>
            <person name="Hugo C."/>
            <person name="Kampfer P."/>
            <person name="Newman J.D."/>
            <person name="McQuiston J.R."/>
        </authorList>
    </citation>
    <scope>NUCLEOTIDE SEQUENCE [LARGE SCALE GENOMIC DNA]</scope>
    <source>
        <strain evidence="13">G0081</strain>
    </source>
</reference>
<dbReference type="Pfam" id="PF00593">
    <property type="entry name" value="TonB_dep_Rec_b-barrel"/>
    <property type="match status" value="1"/>
</dbReference>
<dbReference type="InterPro" id="IPR039426">
    <property type="entry name" value="TonB-dep_rcpt-like"/>
</dbReference>
<dbReference type="SUPFAM" id="SSF56935">
    <property type="entry name" value="Porins"/>
    <property type="match status" value="1"/>
</dbReference>
<dbReference type="KEGG" id="ccas:EIB73_09085"/>
<evidence type="ECO:0000256" key="5">
    <source>
        <dbReference type="ARBA" id="ARBA00023077"/>
    </source>
</evidence>
<dbReference type="InterPro" id="IPR036942">
    <property type="entry name" value="Beta-barrel_TonB_sf"/>
</dbReference>
<dbReference type="InterPro" id="IPR023997">
    <property type="entry name" value="TonB-dep_OMP_SusC/RagA_CS"/>
</dbReference>
<comment type="similarity">
    <text evidence="8 9">Belongs to the TonB-dependent receptor family.</text>
</comment>
<dbReference type="RefSeq" id="WP_125024683.1">
    <property type="nucleotide sequence ID" value="NZ_CP034159.1"/>
</dbReference>